<dbReference type="AlphaFoldDB" id="M2MZD9"/>
<dbReference type="InterPro" id="IPR043519">
    <property type="entry name" value="NT_sf"/>
</dbReference>
<comment type="subcellular location">
    <subcellularLocation>
        <location evidence="2 11">Nucleus</location>
    </subcellularLocation>
</comment>
<feature type="binding site" evidence="13">
    <location>
        <position position="100"/>
    </location>
    <ligand>
        <name>Mg(2+)</name>
        <dbReference type="ChEBI" id="CHEBI:18420"/>
        <label>1</label>
        <note>catalytic</note>
    </ligand>
</feature>
<feature type="binding site" evidence="12">
    <location>
        <begin position="100"/>
        <end position="102"/>
    </location>
    <ligand>
        <name>ATP</name>
        <dbReference type="ChEBI" id="CHEBI:30616"/>
    </ligand>
</feature>
<evidence type="ECO:0000256" key="14">
    <source>
        <dbReference type="SAM" id="MobiDB-lite"/>
    </source>
</evidence>
<evidence type="ECO:0000256" key="5">
    <source>
        <dbReference type="ARBA" id="ARBA00022679"/>
    </source>
</evidence>
<dbReference type="Gene3D" id="3.30.70.590">
    <property type="entry name" value="Poly(A) polymerase predicted RNA binding domain"/>
    <property type="match status" value="1"/>
</dbReference>
<dbReference type="Gene3D" id="1.10.1410.10">
    <property type="match status" value="1"/>
</dbReference>
<dbReference type="GO" id="GO:0180010">
    <property type="term" value="P:co-transcriptional mRNA 3'-end processing, cleavage and polyadenylation pathway"/>
    <property type="evidence" value="ECO:0007669"/>
    <property type="project" value="EnsemblFungi"/>
</dbReference>
<feature type="domain" description="Poly(A) polymerase central" evidence="16">
    <location>
        <begin position="209"/>
        <end position="354"/>
    </location>
</feature>
<dbReference type="STRING" id="717646.M2MZD9"/>
<evidence type="ECO:0000259" key="17">
    <source>
        <dbReference type="Pfam" id="PF20750"/>
    </source>
</evidence>
<feature type="binding site" evidence="13">
    <location>
        <position position="157"/>
    </location>
    <ligand>
        <name>Mg(2+)</name>
        <dbReference type="ChEBI" id="CHEBI:18420"/>
        <label>2</label>
        <note>catalytic</note>
    </ligand>
</feature>
<gene>
    <name evidence="18" type="ORF">BAUCODRAFT_78629</name>
</gene>
<dbReference type="PANTHER" id="PTHR10682:SF10">
    <property type="entry name" value="POLYNUCLEOTIDE ADENYLYLTRANSFERASE"/>
    <property type="match status" value="1"/>
</dbReference>
<dbReference type="Gene3D" id="3.30.460.10">
    <property type="entry name" value="Beta Polymerase, domain 2"/>
    <property type="match status" value="1"/>
</dbReference>
<dbReference type="OrthoDB" id="412748at2759"/>
<feature type="binding site" evidence="12">
    <location>
        <begin position="236"/>
        <end position="237"/>
    </location>
    <ligand>
        <name>ATP</name>
        <dbReference type="ChEBI" id="CHEBI:30616"/>
    </ligand>
</feature>
<dbReference type="Proteomes" id="UP000011761">
    <property type="component" value="Unassembled WGS sequence"/>
</dbReference>
<dbReference type="GO" id="GO:0071920">
    <property type="term" value="C:cleavage body"/>
    <property type="evidence" value="ECO:0007669"/>
    <property type="project" value="EnsemblFungi"/>
</dbReference>
<evidence type="ECO:0000256" key="12">
    <source>
        <dbReference type="PIRSR" id="PIRSR018425-1"/>
    </source>
</evidence>
<comment type="function">
    <text evidence="11">Polymerase that creates the 3'-poly(A) tail of mRNA's.</text>
</comment>
<dbReference type="CDD" id="cd05402">
    <property type="entry name" value="NT_PAP_TUTase"/>
    <property type="match status" value="1"/>
</dbReference>
<feature type="domain" description="Poly(A) polymerase nucleotidyltransferase" evidence="17">
    <location>
        <begin position="8"/>
        <end position="204"/>
    </location>
</feature>
<dbReference type="GO" id="GO:0003723">
    <property type="term" value="F:RNA binding"/>
    <property type="evidence" value="ECO:0007669"/>
    <property type="project" value="UniProtKB-UniRule"/>
</dbReference>
<evidence type="ECO:0000256" key="1">
    <source>
        <dbReference type="ARBA" id="ARBA00001936"/>
    </source>
</evidence>
<keyword evidence="4 11" id="KW-0507">mRNA processing</keyword>
<evidence type="ECO:0000256" key="6">
    <source>
        <dbReference type="ARBA" id="ARBA00022723"/>
    </source>
</evidence>
<evidence type="ECO:0000256" key="11">
    <source>
        <dbReference type="PIRNR" id="PIRNR018425"/>
    </source>
</evidence>
<dbReference type="PANTHER" id="PTHR10682">
    <property type="entry name" value="POLY A POLYMERASE"/>
    <property type="match status" value="1"/>
</dbReference>
<dbReference type="Pfam" id="PF04926">
    <property type="entry name" value="PAP_RNA-bind"/>
    <property type="match status" value="1"/>
</dbReference>
<evidence type="ECO:0000256" key="7">
    <source>
        <dbReference type="ARBA" id="ARBA00022741"/>
    </source>
</evidence>
<dbReference type="GO" id="GO:0005829">
    <property type="term" value="C:cytosol"/>
    <property type="evidence" value="ECO:0007669"/>
    <property type="project" value="EnsemblFungi"/>
</dbReference>
<dbReference type="FunFam" id="3.30.460.10:FF:000002">
    <property type="entry name" value="Poly(A) polymerase alpha, putative"/>
    <property type="match status" value="1"/>
</dbReference>
<keyword evidence="6 13" id="KW-0479">Metal-binding</keyword>
<feature type="region of interest" description="Disordered" evidence="14">
    <location>
        <begin position="458"/>
        <end position="484"/>
    </location>
</feature>
<keyword evidence="5 11" id="KW-0808">Transferase</keyword>
<dbReference type="eggNOG" id="KOG2245">
    <property type="taxonomic scope" value="Eukaryota"/>
</dbReference>
<dbReference type="GO" id="GO:0033621">
    <property type="term" value="P:nuclear mRNA surveillance of meiosis-specific transcripts"/>
    <property type="evidence" value="ECO:0007669"/>
    <property type="project" value="EnsemblFungi"/>
</dbReference>
<dbReference type="Pfam" id="PF04928">
    <property type="entry name" value="PAP_central"/>
    <property type="match status" value="1"/>
</dbReference>
<dbReference type="GO" id="GO:0005524">
    <property type="term" value="F:ATP binding"/>
    <property type="evidence" value="ECO:0007669"/>
    <property type="project" value="UniProtKB-UniRule"/>
</dbReference>
<keyword evidence="10 11" id="KW-0539">Nucleus</keyword>
<dbReference type="Pfam" id="PF20750">
    <property type="entry name" value="PAP_NTPase"/>
    <property type="match status" value="1"/>
</dbReference>
<dbReference type="RefSeq" id="XP_007680536.1">
    <property type="nucleotide sequence ID" value="XM_007682346.1"/>
</dbReference>
<evidence type="ECO:0000256" key="10">
    <source>
        <dbReference type="ARBA" id="ARBA00023242"/>
    </source>
</evidence>
<evidence type="ECO:0000259" key="15">
    <source>
        <dbReference type="Pfam" id="PF04926"/>
    </source>
</evidence>
<comment type="cofactor">
    <cofactor evidence="13">
        <name>Mg(2+)</name>
        <dbReference type="ChEBI" id="CHEBI:18420"/>
    </cofactor>
    <text evidence="13">Binds 2 magnesium ions. Also active with manganese.</text>
</comment>
<dbReference type="GeneID" id="19117192"/>
<dbReference type="HOGENOM" id="CLU_011511_4_1_1"/>
<feature type="binding site" evidence="13">
    <location>
        <position position="100"/>
    </location>
    <ligand>
        <name>Mg(2+)</name>
        <dbReference type="ChEBI" id="CHEBI:18420"/>
        <label>2</label>
        <note>catalytic</note>
    </ligand>
</feature>
<dbReference type="InterPro" id="IPR011068">
    <property type="entry name" value="NuclTrfase_I-like_C"/>
</dbReference>
<dbReference type="SUPFAM" id="SSF55003">
    <property type="entry name" value="PAP/Archaeal CCA-adding enzyme, C-terminal domain"/>
    <property type="match status" value="1"/>
</dbReference>
<dbReference type="KEGG" id="bcom:BAUCODRAFT_78629"/>
<dbReference type="FunFam" id="1.10.1410.10:FF:000001">
    <property type="entry name" value="Putative poly(A) polymerase gamma"/>
    <property type="match status" value="1"/>
</dbReference>
<dbReference type="OMA" id="PAYPAMC"/>
<accession>M2MZD9</accession>
<evidence type="ECO:0000313" key="18">
    <source>
        <dbReference type="EMBL" id="EMC92029.1"/>
    </source>
</evidence>
<comment type="similarity">
    <text evidence="3 11">Belongs to the poly(A) polymerase family.</text>
</comment>
<dbReference type="GO" id="GO:0005847">
    <property type="term" value="C:mRNA cleavage and polyadenylation specificity factor complex"/>
    <property type="evidence" value="ECO:0007669"/>
    <property type="project" value="EnsemblFungi"/>
</dbReference>
<protein>
    <recommendedName>
        <fullName evidence="11">Poly(A) polymerase</fullName>
        <ecNumber evidence="11">2.7.7.19</ecNumber>
    </recommendedName>
</protein>
<dbReference type="InterPro" id="IPR048840">
    <property type="entry name" value="PolA_pol_NTPase"/>
</dbReference>
<evidence type="ECO:0000256" key="3">
    <source>
        <dbReference type="ARBA" id="ARBA00010912"/>
    </source>
</evidence>
<feature type="binding site" evidence="12">
    <location>
        <position position="227"/>
    </location>
    <ligand>
        <name>ATP</name>
        <dbReference type="ChEBI" id="CHEBI:30616"/>
    </ligand>
</feature>
<comment type="catalytic activity">
    <reaction evidence="11">
        <text>RNA(n) + ATP = RNA(n)-3'-adenine ribonucleotide + diphosphate</text>
        <dbReference type="Rhea" id="RHEA:11332"/>
        <dbReference type="Rhea" id="RHEA-COMP:14527"/>
        <dbReference type="Rhea" id="RHEA-COMP:17347"/>
        <dbReference type="ChEBI" id="CHEBI:30616"/>
        <dbReference type="ChEBI" id="CHEBI:33019"/>
        <dbReference type="ChEBI" id="CHEBI:140395"/>
        <dbReference type="ChEBI" id="CHEBI:173115"/>
        <dbReference type="EC" id="2.7.7.19"/>
    </reaction>
</comment>
<dbReference type="GO" id="GO:0046872">
    <property type="term" value="F:metal ion binding"/>
    <property type="evidence" value="ECO:0007669"/>
    <property type="project" value="UniProtKB-KW"/>
</dbReference>
<feature type="region of interest" description="Disordered" evidence="14">
    <location>
        <begin position="550"/>
        <end position="594"/>
    </location>
</feature>
<dbReference type="PIRSF" id="PIRSF018425">
    <property type="entry name" value="PolyA_polymerase"/>
    <property type="match status" value="1"/>
</dbReference>
<dbReference type="InterPro" id="IPR007012">
    <property type="entry name" value="PolA_pol_cen_dom"/>
</dbReference>
<dbReference type="GO" id="GO:1990817">
    <property type="term" value="F:poly(A) RNA polymerase activity"/>
    <property type="evidence" value="ECO:0007669"/>
    <property type="project" value="UniProtKB-UniRule"/>
</dbReference>
<dbReference type="InterPro" id="IPR014492">
    <property type="entry name" value="PolyA_polymerase"/>
</dbReference>
<feature type="binding site" evidence="13">
    <location>
        <position position="102"/>
    </location>
    <ligand>
        <name>Mg(2+)</name>
        <dbReference type="ChEBI" id="CHEBI:18420"/>
        <label>1</label>
        <note>catalytic</note>
    </ligand>
</feature>
<dbReference type="EC" id="2.7.7.19" evidence="11"/>
<feature type="domain" description="Poly(A) polymerase RNA-binding" evidence="15">
    <location>
        <begin position="356"/>
        <end position="554"/>
    </location>
</feature>
<comment type="cofactor">
    <cofactor evidence="1">
        <name>Mn(2+)</name>
        <dbReference type="ChEBI" id="CHEBI:29035"/>
    </cofactor>
</comment>
<evidence type="ECO:0000256" key="13">
    <source>
        <dbReference type="PIRSR" id="PIRSR018425-2"/>
    </source>
</evidence>
<name>M2MZD9_BAUPA</name>
<feature type="binding site" evidence="12">
    <location>
        <position position="218"/>
    </location>
    <ligand>
        <name>ATP</name>
        <dbReference type="ChEBI" id="CHEBI:30616"/>
    </ligand>
</feature>
<keyword evidence="7 11" id="KW-0547">Nucleotide-binding</keyword>
<reference evidence="18 19" key="1">
    <citation type="journal article" date="2012" name="PLoS Pathog.">
        <title>Diverse lifestyles and strategies of plant pathogenesis encoded in the genomes of eighteen Dothideomycetes fungi.</title>
        <authorList>
            <person name="Ohm R.A."/>
            <person name="Feau N."/>
            <person name="Henrissat B."/>
            <person name="Schoch C.L."/>
            <person name="Horwitz B.A."/>
            <person name="Barry K.W."/>
            <person name="Condon B.J."/>
            <person name="Copeland A.C."/>
            <person name="Dhillon B."/>
            <person name="Glaser F."/>
            <person name="Hesse C.N."/>
            <person name="Kosti I."/>
            <person name="LaButti K."/>
            <person name="Lindquist E.A."/>
            <person name="Lucas S."/>
            <person name="Salamov A.A."/>
            <person name="Bradshaw R.E."/>
            <person name="Ciuffetti L."/>
            <person name="Hamelin R.C."/>
            <person name="Kema G.H.J."/>
            <person name="Lawrence C."/>
            <person name="Scott J.A."/>
            <person name="Spatafora J.W."/>
            <person name="Turgeon B.G."/>
            <person name="de Wit P.J.G.M."/>
            <person name="Zhong S."/>
            <person name="Goodwin S.B."/>
            <person name="Grigoriev I.V."/>
        </authorList>
    </citation>
    <scope>NUCLEOTIDE SEQUENCE [LARGE SCALE GENOMIC DNA]</scope>
    <source>
        <strain evidence="18 19">UAMH 10762</strain>
    </source>
</reference>
<evidence type="ECO:0000256" key="9">
    <source>
        <dbReference type="ARBA" id="ARBA00022842"/>
    </source>
</evidence>
<keyword evidence="9 13" id="KW-0460">Magnesium</keyword>
<organism evidence="18 19">
    <name type="scientific">Baudoinia panamericana (strain UAMH 10762)</name>
    <name type="common">Angels' share fungus</name>
    <name type="synonym">Baudoinia compniacensis (strain UAMH 10762)</name>
    <dbReference type="NCBI Taxonomy" id="717646"/>
    <lineage>
        <taxon>Eukaryota</taxon>
        <taxon>Fungi</taxon>
        <taxon>Dikarya</taxon>
        <taxon>Ascomycota</taxon>
        <taxon>Pezizomycotina</taxon>
        <taxon>Dothideomycetes</taxon>
        <taxon>Dothideomycetidae</taxon>
        <taxon>Mycosphaerellales</taxon>
        <taxon>Teratosphaeriaceae</taxon>
        <taxon>Baudoinia</taxon>
    </lineage>
</organism>
<feature type="binding site" evidence="12">
    <location>
        <position position="157"/>
    </location>
    <ligand>
        <name>ATP</name>
        <dbReference type="ChEBI" id="CHEBI:30616"/>
    </ligand>
</feature>
<dbReference type="InterPro" id="IPR007010">
    <property type="entry name" value="PolA_pol_RNA-bd_dom"/>
</dbReference>
<sequence>MATEKQWGVTQPFSNDAPTPADLKLNDSLIAELKAQDNFPPSSDTERRDAVIAKLKGLLRQMVQIVGKKKGLPAGILETAGGEVYTYGSFRLGVYGPNSDVDTLMVAPKHVTREEFFEYMPDLLRKSAAPGEITELVPVPGIGTPIIKLKIQGVDIDLIFCSLQVQSVPDKMDLADDNLLRGLDDTDVRCVNGTRVTNRILQLVPQTKTFRYALRAIKLWAQRRAIYGNIVGYPGGVAWAILVARVCQLYPKAVAPLIVQRFFFIVKRWNWPKPVFLQHKVESSLVIREWDPNTSRHDAGHLMPILTPAVPSTNTAHTVGPSTKMVMMRELERGEQIIADIYSKSKPWKALFERHNFFTTAYKHYICVVTASKSKDAQDAWAGLVQSKIKWLVQGIESSDANSIELVQPFNKGFERVHDCQGEEELQKTLEGSLEFQVKGVKTETTDQLTGIKTQLVAQSDTDGVEPHAPNGDASKQEGTPGQSQKVYTTTYYLGIGLVKGATNLDISAPVKNFTATCTSWDNFDEAINSIRIKHMRNYDLPADVFVEGETRPSRPASKRAPKRKLEEAGSGVAQQEQGKKLRKDGKMPNGDAG</sequence>
<dbReference type="GO" id="GO:1990251">
    <property type="term" value="C:nuclear exosome focus"/>
    <property type="evidence" value="ECO:0007669"/>
    <property type="project" value="EnsemblFungi"/>
</dbReference>
<keyword evidence="19" id="KW-1185">Reference proteome</keyword>
<dbReference type="EMBL" id="KB445562">
    <property type="protein sequence ID" value="EMC92029.1"/>
    <property type="molecule type" value="Genomic_DNA"/>
</dbReference>
<keyword evidence="8 11" id="KW-0067">ATP-binding</keyword>
<evidence type="ECO:0000256" key="4">
    <source>
        <dbReference type="ARBA" id="ARBA00022664"/>
    </source>
</evidence>
<evidence type="ECO:0000256" key="2">
    <source>
        <dbReference type="ARBA" id="ARBA00004123"/>
    </source>
</evidence>
<evidence type="ECO:0000313" key="19">
    <source>
        <dbReference type="Proteomes" id="UP000011761"/>
    </source>
</evidence>
<proteinExistence type="inferred from homology"/>
<dbReference type="GO" id="GO:0033620">
    <property type="term" value="C:Mei2 nuclear dot complex"/>
    <property type="evidence" value="ECO:0007669"/>
    <property type="project" value="EnsemblFungi"/>
</dbReference>
<dbReference type="SUPFAM" id="SSF81301">
    <property type="entry name" value="Nucleotidyltransferase"/>
    <property type="match status" value="1"/>
</dbReference>
<evidence type="ECO:0000256" key="8">
    <source>
        <dbReference type="ARBA" id="ARBA00022840"/>
    </source>
</evidence>
<evidence type="ECO:0000259" key="16">
    <source>
        <dbReference type="Pfam" id="PF04928"/>
    </source>
</evidence>
<dbReference type="SUPFAM" id="SSF81631">
    <property type="entry name" value="PAP/OAS1 substrate-binding domain"/>
    <property type="match status" value="1"/>
</dbReference>
<feature type="binding site" evidence="13">
    <location>
        <position position="102"/>
    </location>
    <ligand>
        <name>Mg(2+)</name>
        <dbReference type="ChEBI" id="CHEBI:18420"/>
        <label>2</label>
        <note>catalytic</note>
    </ligand>
</feature>